<dbReference type="Pfam" id="PF13391">
    <property type="entry name" value="HNH_2"/>
    <property type="match status" value="1"/>
</dbReference>
<sequence>MSTLEKKDVLKTIKDISTLKYSDYKYQNSTTYDIEHDGVRYPPKVVFGISAAAVVNRVLFADEFSGGVNSPCFNILSNLGFNFIEKNDISNSHEDEQIDTLIDDIEKIKNDNSLSATERKQLIAARKGQGKFRKSLIEMYGRCLVTGINFKVMLRASHIKPWRVSSNNERLDPYNGLLLSANIDILFDKGLLSFENNGALLVSETLRNKKILEHIGVDKSLRVNILPESYPYLEWHRKRYFSGAE</sequence>
<organism evidence="3">
    <name type="scientific">Salmonella enterica</name>
    <name type="common">Salmonella choleraesuis</name>
    <dbReference type="NCBI Taxonomy" id="28901"/>
    <lineage>
        <taxon>Bacteria</taxon>
        <taxon>Pseudomonadati</taxon>
        <taxon>Pseudomonadota</taxon>
        <taxon>Gammaproteobacteria</taxon>
        <taxon>Enterobacterales</taxon>
        <taxon>Enterobacteriaceae</taxon>
        <taxon>Salmonella</taxon>
    </lineage>
</organism>
<dbReference type="InterPro" id="IPR058807">
    <property type="entry name" value="ScoMcrA_N"/>
</dbReference>
<dbReference type="InterPro" id="IPR003615">
    <property type="entry name" value="HNH_nuc"/>
</dbReference>
<protein>
    <submittedName>
        <fullName evidence="3">HNH endonuclease</fullName>
    </submittedName>
</protein>
<keyword evidence="3" id="KW-0540">Nuclease</keyword>
<comment type="caution">
    <text evidence="3">The sequence shown here is derived from an EMBL/GenBank/DDBJ whole genome shotgun (WGS) entry which is preliminary data.</text>
</comment>
<evidence type="ECO:0000259" key="2">
    <source>
        <dbReference type="Pfam" id="PF26345"/>
    </source>
</evidence>
<dbReference type="EMBL" id="RSUV01000002">
    <property type="protein sequence ID" value="MIV42790.1"/>
    <property type="molecule type" value="Genomic_DNA"/>
</dbReference>
<keyword evidence="3" id="KW-0378">Hydrolase</keyword>
<dbReference type="Pfam" id="PF26345">
    <property type="entry name" value="ScoMcrA_N"/>
    <property type="match status" value="1"/>
</dbReference>
<dbReference type="AlphaFoldDB" id="A0A402WB00"/>
<gene>
    <name evidence="3" type="ORF">A7E06_04220</name>
</gene>
<accession>A0A402WB00</accession>
<proteinExistence type="predicted"/>
<dbReference type="Proteomes" id="UP000839530">
    <property type="component" value="Unassembled WGS sequence"/>
</dbReference>
<evidence type="ECO:0000259" key="1">
    <source>
        <dbReference type="Pfam" id="PF13391"/>
    </source>
</evidence>
<feature type="domain" description="HNH nuclease" evidence="1">
    <location>
        <begin position="143"/>
        <end position="195"/>
    </location>
</feature>
<reference evidence="3" key="1">
    <citation type="submission" date="2018-07" db="EMBL/GenBank/DDBJ databases">
        <authorList>
            <consortium name="GenomeTrakr network: Whole genome sequencing for foodborne pathogen traceback"/>
        </authorList>
    </citation>
    <scope>NUCLEOTIDE SEQUENCE [LARGE SCALE GENOMIC DNA]</scope>
    <source>
        <strain evidence="3">CFSAN048114</strain>
    </source>
</reference>
<dbReference type="GO" id="GO:0004519">
    <property type="term" value="F:endonuclease activity"/>
    <property type="evidence" value="ECO:0007669"/>
    <property type="project" value="UniProtKB-KW"/>
</dbReference>
<evidence type="ECO:0000313" key="3">
    <source>
        <dbReference type="EMBL" id="MIV42790.1"/>
    </source>
</evidence>
<keyword evidence="3" id="KW-0255">Endonuclease</keyword>
<feature type="domain" description="ScoMcrA-like N-terminal head" evidence="2">
    <location>
        <begin position="22"/>
        <end position="83"/>
    </location>
</feature>
<name>A0A402WB00_SALER</name>